<keyword evidence="2" id="KW-1185">Reference proteome</keyword>
<evidence type="ECO:0000313" key="2">
    <source>
        <dbReference type="Proteomes" id="UP001317742"/>
    </source>
</evidence>
<protein>
    <submittedName>
        <fullName evidence="1">Uncharacterized protein</fullName>
    </submittedName>
</protein>
<reference evidence="1 2" key="1">
    <citation type="submission" date="2022-08" db="EMBL/GenBank/DDBJ databases">
        <title>Genome Sequence of the sulphate-reducing bacterium, Pseudodesulfovibrio sp. SYK.</title>
        <authorList>
            <person name="Kondo R."/>
            <person name="Kataoka T."/>
        </authorList>
    </citation>
    <scope>NUCLEOTIDE SEQUENCE [LARGE SCALE GENOMIC DNA]</scope>
    <source>
        <strain evidence="1 2">SYK</strain>
    </source>
</reference>
<gene>
    <name evidence="1" type="ORF">SYK_10040</name>
</gene>
<dbReference type="RefSeq" id="WP_281762537.1">
    <property type="nucleotide sequence ID" value="NZ_AP026709.1"/>
</dbReference>
<evidence type="ECO:0000313" key="1">
    <source>
        <dbReference type="EMBL" id="BDQ36644.1"/>
    </source>
</evidence>
<proteinExistence type="predicted"/>
<organism evidence="1 2">
    <name type="scientific">Pseudodesulfovibrio nedwellii</name>
    <dbReference type="NCBI Taxonomy" id="2973072"/>
    <lineage>
        <taxon>Bacteria</taxon>
        <taxon>Pseudomonadati</taxon>
        <taxon>Thermodesulfobacteriota</taxon>
        <taxon>Desulfovibrionia</taxon>
        <taxon>Desulfovibrionales</taxon>
        <taxon>Desulfovibrionaceae</taxon>
    </lineage>
</organism>
<dbReference type="Proteomes" id="UP001317742">
    <property type="component" value="Chromosome"/>
</dbReference>
<dbReference type="EMBL" id="AP026709">
    <property type="protein sequence ID" value="BDQ36644.1"/>
    <property type="molecule type" value="Genomic_DNA"/>
</dbReference>
<accession>A0ABM8AYQ3</accession>
<sequence length="82" mass="9491">MDGGLKKKWSAARPYNQRIVIELVNGKDFQFENVLHRVAHAVVGKSDVIEVETKLVTRMPIEAMRDQLIGRWQRATEEMLKN</sequence>
<name>A0ABM8AYQ3_9BACT</name>